<proteinExistence type="predicted"/>
<dbReference type="Gene3D" id="3.60.10.10">
    <property type="entry name" value="Endonuclease/exonuclease/phosphatase"/>
    <property type="match status" value="1"/>
</dbReference>
<sequence length="609" mass="70750">METNLLSNFNAKNYTSNNNGNNNDINKLKSFLRNKNILFENNPELNISFFKDGDGEENISPYYYNSNISTLIGNIDVNALSILHLNIRSIQKNFDKFKEFLFSVKKKFQIICLTETWCRNKEIENNSNFQLNNYKVIHQIRGSEKIGGGVCIFIHNSLDFKLRKEMCSITKDFELLTVEVLNDASKNVILHVIYRPPSGNMKAFSKHFKGLITKKDTYGKLFYCVGDLNLDFLDYENNKNVRNLTNFIFQNGFIPTIDKPTRITKNSATLIDQIIINYFKNIKVKTGIFVTDISDHFPVFIISQKSINKISEKKEIKKRIINDTSTMTFMNLLSTTNWETILKTKNAQEAYNIFHCIFQDHYNEAFPIISKLIKTKSHQNPWITAGIIKSSQKKKRLYEKFIKKRTYKNETKYKNYIRLFETVIKYSKKQYYTNQLHNCKNDAQKMWRIMKEVIGKKNITANELPKKLIINDCEITNETLISNSFNHEFVNTGPSLASKVKNSKTSFESYLTSNNDLMENKKLSEQELLDAVYLLKSNKGNGVDDVSSNIIIKSIFYLKTPLLHIFSLSLEQGTFPDKQKVARVIPVLKSGDATCVANYIQYYHVFQKY</sequence>
<evidence type="ECO:0000259" key="1">
    <source>
        <dbReference type="Pfam" id="PF03372"/>
    </source>
</evidence>
<dbReference type="SUPFAM" id="SSF56219">
    <property type="entry name" value="DNase I-like"/>
    <property type="match status" value="1"/>
</dbReference>
<organism evidence="2 3">
    <name type="scientific">Hydra vulgaris</name>
    <name type="common">Hydra</name>
    <name type="synonym">Hydra attenuata</name>
    <dbReference type="NCBI Taxonomy" id="6087"/>
    <lineage>
        <taxon>Eukaryota</taxon>
        <taxon>Metazoa</taxon>
        <taxon>Cnidaria</taxon>
        <taxon>Hydrozoa</taxon>
        <taxon>Hydroidolina</taxon>
        <taxon>Anthoathecata</taxon>
        <taxon>Aplanulata</taxon>
        <taxon>Hydridae</taxon>
        <taxon>Hydra</taxon>
    </lineage>
</organism>
<dbReference type="InterPro" id="IPR005135">
    <property type="entry name" value="Endo/exonuclease/phosphatase"/>
</dbReference>
<dbReference type="PANTHER" id="PTHR33776:SF4">
    <property type="entry name" value="ENDONUCLEASE_EXONUCLEASE_PHOSPHATASE DOMAIN-CONTAINING PROTEIN"/>
    <property type="match status" value="1"/>
</dbReference>
<dbReference type="PANTHER" id="PTHR33776">
    <property type="entry name" value="ENDO/EXONUCLEASE/PHOSPHATASE DOMAIN-CONTAINING PROTEIN"/>
    <property type="match status" value="1"/>
</dbReference>
<dbReference type="Proteomes" id="UP001652625">
    <property type="component" value="Chromosome 12"/>
</dbReference>
<gene>
    <name evidence="3" type="primary">LOC136088272</name>
</gene>
<evidence type="ECO:0000313" key="2">
    <source>
        <dbReference type="Proteomes" id="UP001652625"/>
    </source>
</evidence>
<protein>
    <submittedName>
        <fullName evidence="3">MATH and LRR domain-containing protein PFE0570w-like</fullName>
    </submittedName>
</protein>
<dbReference type="InterPro" id="IPR036691">
    <property type="entry name" value="Endo/exonu/phosph_ase_sf"/>
</dbReference>
<feature type="domain" description="Endonuclease/exonuclease/phosphatase" evidence="1">
    <location>
        <begin position="86"/>
        <end position="296"/>
    </location>
</feature>
<dbReference type="Pfam" id="PF03372">
    <property type="entry name" value="Exo_endo_phos"/>
    <property type="match status" value="1"/>
</dbReference>
<dbReference type="RefSeq" id="XP_065668029.1">
    <property type="nucleotide sequence ID" value="XM_065811957.1"/>
</dbReference>
<dbReference type="GeneID" id="136088272"/>
<reference evidence="3" key="1">
    <citation type="submission" date="2025-08" db="UniProtKB">
        <authorList>
            <consortium name="RefSeq"/>
        </authorList>
    </citation>
    <scope>IDENTIFICATION</scope>
</reference>
<keyword evidence="2" id="KW-1185">Reference proteome</keyword>
<name>A0ABM4D1B8_HYDVU</name>
<evidence type="ECO:0000313" key="3">
    <source>
        <dbReference type="RefSeq" id="XP_065668029.1"/>
    </source>
</evidence>
<accession>A0ABM4D1B8</accession>